<feature type="transmembrane region" description="Helical" evidence="8">
    <location>
        <begin position="461"/>
        <end position="481"/>
    </location>
</feature>
<evidence type="ECO:0000313" key="11">
    <source>
        <dbReference type="Proteomes" id="UP000054495"/>
    </source>
</evidence>
<dbReference type="EMBL" id="KE124986">
    <property type="protein sequence ID" value="EPB73476.1"/>
    <property type="molecule type" value="Genomic_DNA"/>
</dbReference>
<evidence type="ECO:0000256" key="8">
    <source>
        <dbReference type="SAM" id="Phobius"/>
    </source>
</evidence>
<dbReference type="SUPFAM" id="SSF82866">
    <property type="entry name" value="Multidrug efflux transporter AcrB transmembrane domain"/>
    <property type="match status" value="1"/>
</dbReference>
<dbReference type="GO" id="GO:0006897">
    <property type="term" value="P:endocytosis"/>
    <property type="evidence" value="ECO:0007669"/>
    <property type="project" value="TreeGrafter"/>
</dbReference>
<feature type="region of interest" description="Disordered" evidence="7">
    <location>
        <begin position="724"/>
        <end position="748"/>
    </location>
</feature>
<keyword evidence="11" id="KW-1185">Reference proteome</keyword>
<evidence type="ECO:0000256" key="7">
    <source>
        <dbReference type="SAM" id="MobiDB-lite"/>
    </source>
</evidence>
<dbReference type="InterPro" id="IPR000731">
    <property type="entry name" value="SSD"/>
</dbReference>
<accession>A0A0D6LTV1</accession>
<feature type="transmembrane region" description="Helical" evidence="8">
    <location>
        <begin position="362"/>
        <end position="385"/>
    </location>
</feature>
<proteinExistence type="inferred from homology"/>
<dbReference type="Gene3D" id="1.20.1640.10">
    <property type="entry name" value="Multidrug efflux transporter AcrB transmembrane domain"/>
    <property type="match status" value="1"/>
</dbReference>
<dbReference type="Proteomes" id="UP000054495">
    <property type="component" value="Unassembled WGS sequence"/>
</dbReference>
<organism evidence="10 11">
    <name type="scientific">Ancylostoma ceylanicum</name>
    <dbReference type="NCBI Taxonomy" id="53326"/>
    <lineage>
        <taxon>Eukaryota</taxon>
        <taxon>Metazoa</taxon>
        <taxon>Ecdysozoa</taxon>
        <taxon>Nematoda</taxon>
        <taxon>Chromadorea</taxon>
        <taxon>Rhabditida</taxon>
        <taxon>Rhabditina</taxon>
        <taxon>Rhabditomorpha</taxon>
        <taxon>Strongyloidea</taxon>
        <taxon>Ancylostomatidae</taxon>
        <taxon>Ancylostomatinae</taxon>
        <taxon>Ancylostoma</taxon>
    </lineage>
</organism>
<keyword evidence="4 8" id="KW-1133">Transmembrane helix</keyword>
<sequence length="748" mass="84558">MRFDCIERHIASFFYRYGRYLANNPLPFIIFPILFTLAMASGFFHINNVTDAVYLFTPLGARSKMERNSIHEKWPLTENNYVAGRAVTQNREVQVNPLLYSTPVIALARDGGNILEHQYAEAVFRLDRYIQKRVRVLYKHHYYTYHDLCLQYKGGGCPANKHIHALSDLYNHGFNITFPYFRFGTESGYLGGALGGVSLMKTENGTNILAGARAWFLIYHLKFFPIETSYISGLWENVCYLRTDRLSQGYCICFPGTWPTSHRLSGGPLHTDHLFPLADADRRAEEECRNVEWVLPPRFIIAITLLVIFSMLCSIAFIDGTYYIDWVLSKPILAILGVVNAGMGIMTGVGLLMLFGMPYNDIVTVMPFLVVAVGIDNMFLMVAAIRRTSRSLPVAERMAECMSDAAVSILITATTGTFAASCLVLERFQLSPPLLSDAFSFGVGAITSLPAVHIFCVYTGVAISFAFIYQITFFAALLAMFTKVEESGRNTVLGVQALPESEMKVGQVPILSLRNDKYEAVQLQVATWSQRIFNLGSKPLSGNDVKEAAISSFFRDWYAPLLMNRVVRGIAMLWYVIYLYFAYYGVTQIKEGLEPVNLLVEDSYAIPHYKLLQTYFWKYGAPLQVVVNNAPDLRNATARQRIQAMIGDFATTRHSIGMEGVQFWMNDMESYYRDTLDMKIIDGAFYSMLRHWLASKHNNPWAEDLYWGDDEEGNSTVKSFRWVPGVQDQHPPPLGQQPLSSENCGEVP</sequence>
<gene>
    <name evidence="10" type="ORF">ANCCEY_07425</name>
</gene>
<dbReference type="InterPro" id="IPR051697">
    <property type="entry name" value="Patched_domain-protein"/>
</dbReference>
<feature type="transmembrane region" description="Helical" evidence="8">
    <location>
        <begin position="26"/>
        <end position="46"/>
    </location>
</feature>
<evidence type="ECO:0000256" key="4">
    <source>
        <dbReference type="ARBA" id="ARBA00022989"/>
    </source>
</evidence>
<comment type="similarity">
    <text evidence="2">Belongs to the patched family.</text>
</comment>
<protein>
    <submittedName>
        <fullName evidence="10">Patched family protein</fullName>
    </submittedName>
</protein>
<reference evidence="10 11" key="1">
    <citation type="submission" date="2013-05" db="EMBL/GenBank/DDBJ databases">
        <title>Draft genome of the parasitic nematode Anyclostoma ceylanicum.</title>
        <authorList>
            <person name="Mitreva M."/>
        </authorList>
    </citation>
    <scope>NUCLEOTIDE SEQUENCE [LARGE SCALE GENOMIC DNA]</scope>
</reference>
<dbReference type="GO" id="GO:0005886">
    <property type="term" value="C:plasma membrane"/>
    <property type="evidence" value="ECO:0007669"/>
    <property type="project" value="TreeGrafter"/>
</dbReference>
<dbReference type="Pfam" id="PF02460">
    <property type="entry name" value="Patched"/>
    <property type="match status" value="2"/>
</dbReference>
<dbReference type="GO" id="GO:0030659">
    <property type="term" value="C:cytoplasmic vesicle membrane"/>
    <property type="evidence" value="ECO:0007669"/>
    <property type="project" value="TreeGrafter"/>
</dbReference>
<dbReference type="AlphaFoldDB" id="A0A0D6LTV1"/>
<keyword evidence="3 8" id="KW-0812">Transmembrane</keyword>
<evidence type="ECO:0000256" key="5">
    <source>
        <dbReference type="ARBA" id="ARBA00023136"/>
    </source>
</evidence>
<keyword evidence="5 8" id="KW-0472">Membrane</keyword>
<feature type="transmembrane region" description="Helical" evidence="8">
    <location>
        <begin position="299"/>
        <end position="320"/>
    </location>
</feature>
<feature type="transmembrane region" description="Helical" evidence="8">
    <location>
        <begin position="405"/>
        <end position="425"/>
    </location>
</feature>
<dbReference type="PANTHER" id="PTHR10796:SF192">
    <property type="entry name" value="SSD DOMAIN-CONTAINING PROTEIN"/>
    <property type="match status" value="1"/>
</dbReference>
<keyword evidence="6" id="KW-0325">Glycoprotein</keyword>
<feature type="domain" description="SSD" evidence="9">
    <location>
        <begin position="298"/>
        <end position="480"/>
    </location>
</feature>
<evidence type="ECO:0000256" key="3">
    <source>
        <dbReference type="ARBA" id="ARBA00022692"/>
    </source>
</evidence>
<evidence type="ECO:0000256" key="1">
    <source>
        <dbReference type="ARBA" id="ARBA00004141"/>
    </source>
</evidence>
<feature type="compositionally biased region" description="Polar residues" evidence="7">
    <location>
        <begin position="737"/>
        <end position="748"/>
    </location>
</feature>
<feature type="transmembrane region" description="Helical" evidence="8">
    <location>
        <begin position="332"/>
        <end position="355"/>
    </location>
</feature>
<dbReference type="PROSITE" id="PS50156">
    <property type="entry name" value="SSD"/>
    <property type="match status" value="1"/>
</dbReference>
<dbReference type="InterPro" id="IPR003392">
    <property type="entry name" value="PTHD_SSD"/>
</dbReference>
<evidence type="ECO:0000313" key="10">
    <source>
        <dbReference type="EMBL" id="EPB73476.1"/>
    </source>
</evidence>
<dbReference type="GO" id="GO:0018996">
    <property type="term" value="P:molting cycle, collagen and cuticulin-based cuticle"/>
    <property type="evidence" value="ECO:0007669"/>
    <property type="project" value="TreeGrafter"/>
</dbReference>
<evidence type="ECO:0000259" key="9">
    <source>
        <dbReference type="PROSITE" id="PS50156"/>
    </source>
</evidence>
<evidence type="ECO:0000256" key="2">
    <source>
        <dbReference type="ARBA" id="ARBA00005585"/>
    </source>
</evidence>
<feature type="transmembrane region" description="Helical" evidence="8">
    <location>
        <begin position="566"/>
        <end position="586"/>
    </location>
</feature>
<evidence type="ECO:0000256" key="6">
    <source>
        <dbReference type="ARBA" id="ARBA00023180"/>
    </source>
</evidence>
<name>A0A0D6LTV1_9BILA</name>
<comment type="subcellular location">
    <subcellularLocation>
        <location evidence="1">Membrane</location>
        <topology evidence="1">Multi-pass membrane protein</topology>
    </subcellularLocation>
</comment>
<dbReference type="PANTHER" id="PTHR10796">
    <property type="entry name" value="PATCHED-RELATED"/>
    <property type="match status" value="1"/>
</dbReference>